<keyword evidence="9" id="KW-0828">Tyrosine catabolism</keyword>
<evidence type="ECO:0000313" key="17">
    <source>
        <dbReference type="Proteomes" id="UP000553193"/>
    </source>
</evidence>
<keyword evidence="17" id="KW-1185">Reference proteome</keyword>
<dbReference type="InterPro" id="IPR005959">
    <property type="entry name" value="Fumarylacetoacetase"/>
</dbReference>
<evidence type="ECO:0000313" key="16">
    <source>
        <dbReference type="EMBL" id="MBB3900376.1"/>
    </source>
</evidence>
<evidence type="ECO:0000256" key="5">
    <source>
        <dbReference type="ARBA" id="ARBA00022723"/>
    </source>
</evidence>
<evidence type="ECO:0000256" key="7">
    <source>
        <dbReference type="ARBA" id="ARBA00022837"/>
    </source>
</evidence>
<evidence type="ECO:0000256" key="4">
    <source>
        <dbReference type="ARBA" id="ARBA00012094"/>
    </source>
</evidence>
<sequence>MTPDATHDPALTSWVASAQAPGCDFPIQNLPHGVFSTAGGAPRGGVAIGDMILDVGAALRLGLLRGEAAEAAAAPSLNGLMALGRAAGLRRQVSALLATHSPAEAHAAALLVPMAEARMHLPTTVANFSDFMASIDHCARLGVRRDPKNPLPQAFRHLPVAYHSRASSVRVSGEAVVRPHGQWPREDGSVRFSPSEAMDFELELAVWIAGENALGTPVTMEQAPGRIFGVGLLNDWSARDIQRWEMPPLGPFLAKSLSTTVSPWVVTMEALAPFARPAPAIEPPPLPHLDSGWNRAHGALGIRMQALIVTPRMRAEGAAPAVLTDTDFAHLYWTCAQMVAHHGSNGCNLLPGDLLGSGTASGPEDSARACLAEILLTGPVTLPNGETRNYLLDGDEVIFRARAEAPGATPIGFGECRAEIAPAIAWPA</sequence>
<dbReference type="InterPro" id="IPR036462">
    <property type="entry name" value="Fumarylacetoacetase_N_sf"/>
</dbReference>
<dbReference type="EC" id="3.7.1.2" evidence="4"/>
<evidence type="ECO:0000256" key="2">
    <source>
        <dbReference type="ARBA" id="ARBA00001946"/>
    </source>
</evidence>
<organism evidence="16 17">
    <name type="scientific">Roseococcus suduntuyensis</name>
    <dbReference type="NCBI Taxonomy" id="455361"/>
    <lineage>
        <taxon>Bacteria</taxon>
        <taxon>Pseudomonadati</taxon>
        <taxon>Pseudomonadota</taxon>
        <taxon>Alphaproteobacteria</taxon>
        <taxon>Acetobacterales</taxon>
        <taxon>Roseomonadaceae</taxon>
        <taxon>Roseococcus</taxon>
    </lineage>
</organism>
<feature type="binding site" evidence="12">
    <location>
        <position position="145"/>
    </location>
    <ligand>
        <name>substrate</name>
    </ligand>
</feature>
<dbReference type="GO" id="GO:0004334">
    <property type="term" value="F:fumarylacetoacetase activity"/>
    <property type="evidence" value="ECO:0007669"/>
    <property type="project" value="UniProtKB-EC"/>
</dbReference>
<comment type="cofactor">
    <cofactor evidence="1 13">
        <name>Ca(2+)</name>
        <dbReference type="ChEBI" id="CHEBI:29108"/>
    </cofactor>
</comment>
<feature type="binding site" evidence="12">
    <location>
        <position position="242"/>
    </location>
    <ligand>
        <name>substrate</name>
    </ligand>
</feature>
<keyword evidence="7 13" id="KW-0106">Calcium</keyword>
<feature type="binding site" evidence="13">
    <location>
        <position position="259"/>
    </location>
    <ligand>
        <name>Mg(2+)</name>
        <dbReference type="ChEBI" id="CHEBI:18420"/>
    </ligand>
</feature>
<dbReference type="InterPro" id="IPR036663">
    <property type="entry name" value="Fumarylacetoacetase_C_sf"/>
</dbReference>
<comment type="cofactor">
    <cofactor evidence="2 13">
        <name>Mg(2+)</name>
        <dbReference type="ChEBI" id="CHEBI:18420"/>
    </cofactor>
</comment>
<dbReference type="RefSeq" id="WP_184386608.1">
    <property type="nucleotide sequence ID" value="NZ_JACIDJ010000010.1"/>
</dbReference>
<dbReference type="SUPFAM" id="SSF56529">
    <property type="entry name" value="FAH"/>
    <property type="match status" value="1"/>
</dbReference>
<keyword evidence="10" id="KW-0585">Phenylalanine catabolism</keyword>
<evidence type="ECO:0000256" key="12">
    <source>
        <dbReference type="PIRSR" id="PIRSR605959-2"/>
    </source>
</evidence>
<dbReference type="NCBIfam" id="TIGR01266">
    <property type="entry name" value="fum_ac_acetase"/>
    <property type="match status" value="1"/>
</dbReference>
<gene>
    <name evidence="16" type="ORF">GGQ83_003852</name>
</gene>
<evidence type="ECO:0000256" key="6">
    <source>
        <dbReference type="ARBA" id="ARBA00022801"/>
    </source>
</evidence>
<dbReference type="InterPro" id="IPR015377">
    <property type="entry name" value="Fumarylacetoacetase_N"/>
</dbReference>
<dbReference type="Gene3D" id="3.90.850.10">
    <property type="entry name" value="Fumarylacetoacetase-like, C-terminal domain"/>
    <property type="match status" value="1"/>
</dbReference>
<feature type="binding site" evidence="13">
    <location>
        <position position="130"/>
    </location>
    <ligand>
        <name>Ca(2+)</name>
        <dbReference type="ChEBI" id="CHEBI:29108"/>
    </ligand>
</feature>
<dbReference type="Pfam" id="PF01557">
    <property type="entry name" value="FAA_hydrolase"/>
    <property type="match status" value="1"/>
</dbReference>
<protein>
    <recommendedName>
        <fullName evidence="4">fumarylacetoacetase</fullName>
        <ecNumber evidence="4">3.7.1.2</ecNumber>
    </recommendedName>
</protein>
<dbReference type="GO" id="GO:0006572">
    <property type="term" value="P:L-tyrosine catabolic process"/>
    <property type="evidence" value="ECO:0007669"/>
    <property type="project" value="UniProtKB-KW"/>
</dbReference>
<dbReference type="Gene3D" id="2.30.30.230">
    <property type="entry name" value="Fumarylacetoacetase, N-terminal domain"/>
    <property type="match status" value="1"/>
</dbReference>
<comment type="caution">
    <text evidence="16">The sequence shown here is derived from an EMBL/GenBank/DDBJ whole genome shotgun (WGS) entry which is preliminary data.</text>
</comment>
<dbReference type="Proteomes" id="UP000553193">
    <property type="component" value="Unassembled WGS sequence"/>
</dbReference>
<evidence type="ECO:0000259" key="15">
    <source>
        <dbReference type="Pfam" id="PF09298"/>
    </source>
</evidence>
<comment type="pathway">
    <text evidence="3">Amino-acid degradation; L-phenylalanine degradation; acetoacetate and fumarate from L-phenylalanine: step 6/6.</text>
</comment>
<evidence type="ECO:0000259" key="14">
    <source>
        <dbReference type="Pfam" id="PF01557"/>
    </source>
</evidence>
<feature type="binding site" evidence="12">
    <location>
        <position position="359"/>
    </location>
    <ligand>
        <name>substrate</name>
    </ligand>
</feature>
<name>A0A840AIK6_9PROT</name>
<feature type="active site" description="Proton acceptor" evidence="11">
    <location>
        <position position="137"/>
    </location>
</feature>
<keyword evidence="5 13" id="KW-0479">Metal-binding</keyword>
<dbReference type="EMBL" id="JACIDJ010000010">
    <property type="protein sequence ID" value="MBB3900376.1"/>
    <property type="molecule type" value="Genomic_DNA"/>
</dbReference>
<feature type="binding site" evidence="13">
    <location>
        <position position="203"/>
    </location>
    <ligand>
        <name>Ca(2+)</name>
        <dbReference type="ChEBI" id="CHEBI:29108"/>
    </ligand>
</feature>
<evidence type="ECO:0000256" key="8">
    <source>
        <dbReference type="ARBA" id="ARBA00022842"/>
    </source>
</evidence>
<reference evidence="16 17" key="1">
    <citation type="submission" date="2020-08" db="EMBL/GenBank/DDBJ databases">
        <title>Genomic Encyclopedia of Type Strains, Phase IV (KMG-IV): sequencing the most valuable type-strain genomes for metagenomic binning, comparative biology and taxonomic classification.</title>
        <authorList>
            <person name="Goeker M."/>
        </authorList>
    </citation>
    <scope>NUCLEOTIDE SEQUENCE [LARGE SCALE GENOMIC DNA]</scope>
    <source>
        <strain evidence="16 17">DSM 19979</strain>
    </source>
</reference>
<evidence type="ECO:0000256" key="1">
    <source>
        <dbReference type="ARBA" id="ARBA00001913"/>
    </source>
</evidence>
<feature type="binding site" evidence="13">
    <location>
        <position position="235"/>
    </location>
    <ligand>
        <name>Mg(2+)</name>
        <dbReference type="ChEBI" id="CHEBI:18420"/>
    </ligand>
</feature>
<feature type="binding site" evidence="13">
    <location>
        <position position="201"/>
    </location>
    <ligand>
        <name>Ca(2+)</name>
        <dbReference type="ChEBI" id="CHEBI:29108"/>
    </ligand>
</feature>
<dbReference type="UniPathway" id="UPA00139">
    <property type="reaction ID" value="UER00341"/>
</dbReference>
<dbReference type="SUPFAM" id="SSF63433">
    <property type="entry name" value="Fumarylacetoacetate hydrolase, FAH, N-terminal domain"/>
    <property type="match status" value="1"/>
</dbReference>
<evidence type="ECO:0000256" key="10">
    <source>
        <dbReference type="ARBA" id="ARBA00023232"/>
    </source>
</evidence>
<accession>A0A840AIK6</accession>
<feature type="domain" description="Fumarylacetoacetase-like C-terminal" evidence="14">
    <location>
        <begin position="129"/>
        <end position="420"/>
    </location>
</feature>
<dbReference type="AlphaFoldDB" id="A0A840AIK6"/>
<evidence type="ECO:0000256" key="13">
    <source>
        <dbReference type="PIRSR" id="PIRSR605959-3"/>
    </source>
</evidence>
<feature type="binding site" evidence="13">
    <location>
        <position position="255"/>
    </location>
    <ligand>
        <name>Mg(2+)</name>
        <dbReference type="ChEBI" id="CHEBI:18420"/>
    </ligand>
</feature>
<evidence type="ECO:0000256" key="3">
    <source>
        <dbReference type="ARBA" id="ARBA00004782"/>
    </source>
</evidence>
<dbReference type="GO" id="GO:1902000">
    <property type="term" value="P:homogentisate catabolic process"/>
    <property type="evidence" value="ECO:0007669"/>
    <property type="project" value="TreeGrafter"/>
</dbReference>
<feature type="binding site" evidence="13">
    <location>
        <position position="235"/>
    </location>
    <ligand>
        <name>Ca(2+)</name>
        <dbReference type="ChEBI" id="CHEBI:29108"/>
    </ligand>
</feature>
<keyword evidence="6 16" id="KW-0378">Hydrolase</keyword>
<evidence type="ECO:0000256" key="9">
    <source>
        <dbReference type="ARBA" id="ARBA00022878"/>
    </source>
</evidence>
<dbReference type="GO" id="GO:0046872">
    <property type="term" value="F:metal ion binding"/>
    <property type="evidence" value="ECO:0007669"/>
    <property type="project" value="UniProtKB-KW"/>
</dbReference>
<proteinExistence type="predicted"/>
<dbReference type="GO" id="GO:0006559">
    <property type="term" value="P:L-phenylalanine catabolic process"/>
    <property type="evidence" value="ECO:0007669"/>
    <property type="project" value="UniProtKB-UniPathway"/>
</dbReference>
<evidence type="ECO:0000256" key="11">
    <source>
        <dbReference type="PIRSR" id="PIRSR605959-1"/>
    </source>
</evidence>
<dbReference type="Pfam" id="PF09298">
    <property type="entry name" value="FAA_hydrolase_N"/>
    <property type="match status" value="1"/>
</dbReference>
<dbReference type="PANTHER" id="PTHR43069:SF2">
    <property type="entry name" value="FUMARYLACETOACETASE"/>
    <property type="match status" value="1"/>
</dbReference>
<keyword evidence="8 13" id="KW-0460">Magnesium</keyword>
<dbReference type="PANTHER" id="PTHR43069">
    <property type="entry name" value="FUMARYLACETOACETASE"/>
    <property type="match status" value="1"/>
</dbReference>
<feature type="domain" description="Fumarylacetoacetase N-terminal" evidence="15">
    <location>
        <begin position="28"/>
        <end position="122"/>
    </location>
</feature>
<dbReference type="InterPro" id="IPR011234">
    <property type="entry name" value="Fumarylacetoacetase-like_C"/>
</dbReference>